<organism evidence="8">
    <name type="scientific">Dissoconium aciculare CBS 342.82</name>
    <dbReference type="NCBI Taxonomy" id="1314786"/>
    <lineage>
        <taxon>Eukaryota</taxon>
        <taxon>Fungi</taxon>
        <taxon>Dikarya</taxon>
        <taxon>Ascomycota</taxon>
        <taxon>Pezizomycotina</taxon>
        <taxon>Dothideomycetes</taxon>
        <taxon>Dothideomycetidae</taxon>
        <taxon>Mycosphaerellales</taxon>
        <taxon>Dissoconiaceae</taxon>
        <taxon>Dissoconium</taxon>
    </lineage>
</organism>
<dbReference type="OrthoDB" id="1928087at2759"/>
<dbReference type="Pfam" id="PF00856">
    <property type="entry name" value="SET"/>
    <property type="match status" value="1"/>
</dbReference>
<dbReference type="InterPro" id="IPR046341">
    <property type="entry name" value="SET_dom_sf"/>
</dbReference>
<dbReference type="InterPro" id="IPR013083">
    <property type="entry name" value="Znf_RING/FYVE/PHD"/>
</dbReference>
<accession>A0A6J3LT91</accession>
<dbReference type="InterPro" id="IPR001965">
    <property type="entry name" value="Znf_PHD"/>
</dbReference>
<dbReference type="RefSeq" id="XP_033455904.1">
    <property type="nucleotide sequence ID" value="XM_033600587.1"/>
</dbReference>
<feature type="compositionally biased region" description="Polar residues" evidence="5">
    <location>
        <begin position="578"/>
        <end position="599"/>
    </location>
</feature>
<reference evidence="8" key="1">
    <citation type="submission" date="2020-01" db="EMBL/GenBank/DDBJ databases">
        <authorList>
            <consortium name="DOE Joint Genome Institute"/>
            <person name="Haridas S."/>
            <person name="Albert R."/>
            <person name="Binder M."/>
            <person name="Bloem J."/>
            <person name="Labutti K."/>
            <person name="Salamov A."/>
            <person name="Andreopoulos B."/>
            <person name="Baker S.E."/>
            <person name="Barry K."/>
            <person name="Bills G."/>
            <person name="Bluhm B.H."/>
            <person name="Cannon C."/>
            <person name="Castanera R."/>
            <person name="Culley D.E."/>
            <person name="Daum C."/>
            <person name="Ezra D."/>
            <person name="Gonzalez J.B."/>
            <person name="Henrissat B."/>
            <person name="Kuo A."/>
            <person name="Liang C."/>
            <person name="Lipzen A."/>
            <person name="Lutzoni F."/>
            <person name="Magnuson J."/>
            <person name="Mondo S."/>
            <person name="Nolan M."/>
            <person name="Ohm R."/>
            <person name="Pangilinan J."/>
            <person name="Park H.-J."/>
            <person name="Ramirez L."/>
            <person name="Alfaro M."/>
            <person name="Sun H."/>
            <person name="Tritt A."/>
            <person name="Yoshinaga Y."/>
            <person name="Zwiers L.-H."/>
            <person name="Turgeon B.G."/>
            <person name="Goodwin S.B."/>
            <person name="Spatafora J.W."/>
            <person name="Crous P.W."/>
            <person name="Grigoriev I.V."/>
        </authorList>
    </citation>
    <scope>NUCLEOTIDE SEQUENCE</scope>
    <source>
        <strain evidence="8">CBS 342.82</strain>
    </source>
</reference>
<dbReference type="InterPro" id="IPR011011">
    <property type="entry name" value="Znf_FYVE_PHD"/>
</dbReference>
<feature type="compositionally biased region" description="Polar residues" evidence="5">
    <location>
        <begin position="486"/>
        <end position="501"/>
    </location>
</feature>
<evidence type="ECO:0000259" key="6">
    <source>
        <dbReference type="PROSITE" id="PS50280"/>
    </source>
</evidence>
<feature type="non-terminal residue" evidence="8">
    <location>
        <position position="819"/>
    </location>
</feature>
<feature type="compositionally biased region" description="Polar residues" evidence="5">
    <location>
        <begin position="516"/>
        <end position="539"/>
    </location>
</feature>
<dbReference type="SMART" id="SM00249">
    <property type="entry name" value="PHD"/>
    <property type="match status" value="1"/>
</dbReference>
<feature type="compositionally biased region" description="Basic and acidic residues" evidence="5">
    <location>
        <begin position="502"/>
        <end position="515"/>
    </location>
</feature>
<feature type="compositionally biased region" description="Basic residues" evidence="5">
    <location>
        <begin position="188"/>
        <end position="204"/>
    </location>
</feature>
<feature type="non-terminal residue" evidence="8">
    <location>
        <position position="1"/>
    </location>
</feature>
<feature type="compositionally biased region" description="Low complexity" evidence="5">
    <location>
        <begin position="634"/>
        <end position="645"/>
    </location>
</feature>
<keyword evidence="2" id="KW-0863">Zinc-finger</keyword>
<evidence type="ECO:0000313" key="8">
    <source>
        <dbReference type="RefSeq" id="XP_033455904.1"/>
    </source>
</evidence>
<dbReference type="SUPFAM" id="SSF82199">
    <property type="entry name" value="SET domain"/>
    <property type="match status" value="1"/>
</dbReference>
<dbReference type="InterPro" id="IPR001214">
    <property type="entry name" value="SET_dom"/>
</dbReference>
<dbReference type="PANTHER" id="PTHR46462">
    <property type="entry name" value="UPSET, ISOFORM A"/>
    <property type="match status" value="1"/>
</dbReference>
<gene>
    <name evidence="8" type="ORF">K489DRAFT_307419</name>
</gene>
<feature type="compositionally biased region" description="Basic and acidic residues" evidence="5">
    <location>
        <begin position="545"/>
        <end position="568"/>
    </location>
</feature>
<evidence type="ECO:0000256" key="4">
    <source>
        <dbReference type="ARBA" id="ARBA00022853"/>
    </source>
</evidence>
<dbReference type="SMART" id="SM00317">
    <property type="entry name" value="SET"/>
    <property type="match status" value="1"/>
</dbReference>
<evidence type="ECO:0000256" key="2">
    <source>
        <dbReference type="ARBA" id="ARBA00022771"/>
    </source>
</evidence>
<feature type="compositionally biased region" description="Polar residues" evidence="5">
    <location>
        <begin position="695"/>
        <end position="707"/>
    </location>
</feature>
<feature type="compositionally biased region" description="Polar residues" evidence="5">
    <location>
        <begin position="778"/>
        <end position="809"/>
    </location>
</feature>
<keyword evidence="3" id="KW-0862">Zinc</keyword>
<dbReference type="AlphaFoldDB" id="A0A6J3LT91"/>
<feature type="region of interest" description="Disordered" evidence="5">
    <location>
        <begin position="466"/>
        <end position="651"/>
    </location>
</feature>
<keyword evidence="7" id="KW-1185">Reference proteome</keyword>
<feature type="compositionally biased region" description="Polar residues" evidence="5">
    <location>
        <begin position="728"/>
        <end position="747"/>
    </location>
</feature>
<dbReference type="GO" id="GO:0006355">
    <property type="term" value="P:regulation of DNA-templated transcription"/>
    <property type="evidence" value="ECO:0007669"/>
    <property type="project" value="TreeGrafter"/>
</dbReference>
<feature type="compositionally biased region" description="Polar residues" evidence="5">
    <location>
        <begin position="606"/>
        <end position="624"/>
    </location>
</feature>
<dbReference type="Pfam" id="PF00628">
    <property type="entry name" value="PHD"/>
    <property type="match status" value="1"/>
</dbReference>
<evidence type="ECO:0000313" key="7">
    <source>
        <dbReference type="Proteomes" id="UP000504637"/>
    </source>
</evidence>
<feature type="region of interest" description="Disordered" evidence="5">
    <location>
        <begin position="695"/>
        <end position="819"/>
    </location>
</feature>
<dbReference type="PROSITE" id="PS50280">
    <property type="entry name" value="SET"/>
    <property type="match status" value="1"/>
</dbReference>
<dbReference type="GO" id="GO:0070210">
    <property type="term" value="C:Rpd3L-Expanded complex"/>
    <property type="evidence" value="ECO:0007669"/>
    <property type="project" value="TreeGrafter"/>
</dbReference>
<protein>
    <recommendedName>
        <fullName evidence="6">SET domain-containing protein</fullName>
    </recommendedName>
</protein>
<dbReference type="GO" id="GO:0008270">
    <property type="term" value="F:zinc ion binding"/>
    <property type="evidence" value="ECO:0007669"/>
    <property type="project" value="UniProtKB-KW"/>
</dbReference>
<evidence type="ECO:0000256" key="5">
    <source>
        <dbReference type="SAM" id="MobiDB-lite"/>
    </source>
</evidence>
<reference evidence="8" key="3">
    <citation type="submission" date="2025-08" db="UniProtKB">
        <authorList>
            <consortium name="RefSeq"/>
        </authorList>
    </citation>
    <scope>IDENTIFICATION</scope>
    <source>
        <strain evidence="8">CBS 342.82</strain>
    </source>
</reference>
<feature type="region of interest" description="Disordered" evidence="5">
    <location>
        <begin position="109"/>
        <end position="210"/>
    </location>
</feature>
<feature type="domain" description="SET" evidence="6">
    <location>
        <begin position="281"/>
        <end position="411"/>
    </location>
</feature>
<evidence type="ECO:0000256" key="1">
    <source>
        <dbReference type="ARBA" id="ARBA00022723"/>
    </source>
</evidence>
<dbReference type="Gene3D" id="3.30.40.10">
    <property type="entry name" value="Zinc/RING finger domain, C3HC4 (zinc finger)"/>
    <property type="match status" value="1"/>
</dbReference>
<dbReference type="InterPro" id="IPR019787">
    <property type="entry name" value="Znf_PHD-finger"/>
</dbReference>
<name>A0A6J3LT91_9PEZI</name>
<dbReference type="GeneID" id="54358387"/>
<feature type="compositionally biased region" description="Basic residues" evidence="5">
    <location>
        <begin position="128"/>
        <end position="137"/>
    </location>
</feature>
<dbReference type="SUPFAM" id="SSF57903">
    <property type="entry name" value="FYVE/PHD zinc finger"/>
    <property type="match status" value="1"/>
</dbReference>
<keyword evidence="1" id="KW-0479">Metal-binding</keyword>
<dbReference type="Proteomes" id="UP000504637">
    <property type="component" value="Unplaced"/>
</dbReference>
<dbReference type="GO" id="GO:0006325">
    <property type="term" value="P:chromatin organization"/>
    <property type="evidence" value="ECO:0007669"/>
    <property type="project" value="UniProtKB-KW"/>
</dbReference>
<evidence type="ECO:0000256" key="3">
    <source>
        <dbReference type="ARBA" id="ARBA00022833"/>
    </source>
</evidence>
<sequence>DSMTDISFSVKATNAHDFSHASHSSSAHAAHHHHYDGPSTDDAQEDDTISCVCGYADDDGWTVQCDKCNRWQHQLCYYPTYEEKTLPDNIDHFCVDCVPRHVDVTYARRRQSQRREAQSLSLNGARRSVPKSHKKKKEVTATYTNGWPQEKSRNDRNSAGPRDQPPPAKRPKTTHRTSDSTTTTSTKGHSRKRNASSVNHRRSLSRSPETFPAQYSDEFLQAYVEDDWQVTDGNIHNIATMNTMVRWLNGPDDDFRKEIGYDKVEIYARWNGNLNDIPGKAEIEVVELPDDQVYYEGHQLVWKALTVKEPIAEGAYIGELKGQVELQSEYQQDPSNRWSNLKHPESFVFFHSKLPIVIDARQTGNELRYIRRSCTPNARLQILVTGGNEYHFCFMATQQIEPGVEITIAWDTHFSGLSAHQTQVDSEYLSRLSTWVSNVLANCGPCACQVPVGDCKMSRLDRRGKDIAEEAPSAKQPRSKKRRTNQHVSPINTNAVNSRSGSEARRVDNDEESVHSRSTSGSASRDITPNTHYSTNGLSSAAPELSERERKKLAKEEEMFRRQEEESSGKQAKKKRSSAGSNVNTPTAPSSAKQATFPASSSSSSRYTDAGTSRTPQSANTTSKVHARQKSRSSKVSSKPVTAVVKKPKPQYVDCSVQCDMDEEDAKARAATPLRKRNFMPLRQRLLERCARNNSLYNESRKSLSPPSASPVLDQMEIDSKHDERPLQSPTPGSATGLISPTSSTDESPIKSEADATHSSSPTKPDSPDPQALRSPPLNESNAPSRPRSKASTPIPSSRGGTPGPQTKHPSLHVSMPPP</sequence>
<keyword evidence="4" id="KW-0156">Chromatin regulator</keyword>
<dbReference type="GO" id="GO:0034967">
    <property type="term" value="C:Set3 complex"/>
    <property type="evidence" value="ECO:0007669"/>
    <property type="project" value="TreeGrafter"/>
</dbReference>
<dbReference type="PANTHER" id="PTHR46462:SF3">
    <property type="entry name" value="UPSET, ISOFORM A"/>
    <property type="match status" value="1"/>
</dbReference>
<reference evidence="8" key="2">
    <citation type="submission" date="2020-04" db="EMBL/GenBank/DDBJ databases">
        <authorList>
            <consortium name="NCBI Genome Project"/>
        </authorList>
    </citation>
    <scope>NUCLEOTIDE SEQUENCE</scope>
    <source>
        <strain evidence="8">CBS 342.82</strain>
    </source>
</reference>
<dbReference type="Gene3D" id="2.170.270.10">
    <property type="entry name" value="SET domain"/>
    <property type="match status" value="1"/>
</dbReference>
<proteinExistence type="predicted"/>